<evidence type="ECO:0000256" key="5">
    <source>
        <dbReference type="ARBA" id="ARBA00023242"/>
    </source>
</evidence>
<feature type="domain" description="Zn(2)-C6 fungal-type" evidence="7">
    <location>
        <begin position="17"/>
        <end position="47"/>
    </location>
</feature>
<dbReference type="GO" id="GO:0005634">
    <property type="term" value="C:nucleus"/>
    <property type="evidence" value="ECO:0007669"/>
    <property type="project" value="UniProtKB-SubCell"/>
</dbReference>
<dbReference type="CDD" id="cd00067">
    <property type="entry name" value="GAL4"/>
    <property type="match status" value="1"/>
</dbReference>
<keyword evidence="2" id="KW-0479">Metal-binding</keyword>
<reference evidence="8" key="1">
    <citation type="journal article" date="2020" name="Stud. Mycol.">
        <title>101 Dothideomycetes genomes: a test case for predicting lifestyles and emergence of pathogens.</title>
        <authorList>
            <person name="Haridas S."/>
            <person name="Albert R."/>
            <person name="Binder M."/>
            <person name="Bloem J."/>
            <person name="Labutti K."/>
            <person name="Salamov A."/>
            <person name="Andreopoulos B."/>
            <person name="Baker S."/>
            <person name="Barry K."/>
            <person name="Bills G."/>
            <person name="Bluhm B."/>
            <person name="Cannon C."/>
            <person name="Castanera R."/>
            <person name="Culley D."/>
            <person name="Daum C."/>
            <person name="Ezra D."/>
            <person name="Gonzalez J."/>
            <person name="Henrissat B."/>
            <person name="Kuo A."/>
            <person name="Liang C."/>
            <person name="Lipzen A."/>
            <person name="Lutzoni F."/>
            <person name="Magnuson J."/>
            <person name="Mondo S."/>
            <person name="Nolan M."/>
            <person name="Ohm R."/>
            <person name="Pangilinan J."/>
            <person name="Park H.-J."/>
            <person name="Ramirez L."/>
            <person name="Alfaro M."/>
            <person name="Sun H."/>
            <person name="Tritt A."/>
            <person name="Yoshinaga Y."/>
            <person name="Zwiers L.-H."/>
            <person name="Turgeon B."/>
            <person name="Goodwin S."/>
            <person name="Spatafora J."/>
            <person name="Crous P."/>
            <person name="Grigoriev I."/>
        </authorList>
    </citation>
    <scope>NUCLEOTIDE SEQUENCE</scope>
    <source>
        <strain evidence="8">CBS 107.79</strain>
    </source>
</reference>
<evidence type="ECO:0000313" key="9">
    <source>
        <dbReference type="Proteomes" id="UP000800036"/>
    </source>
</evidence>
<evidence type="ECO:0000259" key="7">
    <source>
        <dbReference type="PROSITE" id="PS50048"/>
    </source>
</evidence>
<evidence type="ECO:0000256" key="1">
    <source>
        <dbReference type="ARBA" id="ARBA00004123"/>
    </source>
</evidence>
<dbReference type="InterPro" id="IPR036864">
    <property type="entry name" value="Zn2-C6_fun-type_DNA-bd_sf"/>
</dbReference>
<evidence type="ECO:0000256" key="3">
    <source>
        <dbReference type="ARBA" id="ARBA00023015"/>
    </source>
</evidence>
<organism evidence="8 9">
    <name type="scientific">Bimuria novae-zelandiae CBS 107.79</name>
    <dbReference type="NCBI Taxonomy" id="1447943"/>
    <lineage>
        <taxon>Eukaryota</taxon>
        <taxon>Fungi</taxon>
        <taxon>Dikarya</taxon>
        <taxon>Ascomycota</taxon>
        <taxon>Pezizomycotina</taxon>
        <taxon>Dothideomycetes</taxon>
        <taxon>Pleosporomycetidae</taxon>
        <taxon>Pleosporales</taxon>
        <taxon>Massarineae</taxon>
        <taxon>Didymosphaeriaceae</taxon>
        <taxon>Bimuria</taxon>
    </lineage>
</organism>
<keyword evidence="4" id="KW-0804">Transcription</keyword>
<dbReference type="Gene3D" id="4.10.240.10">
    <property type="entry name" value="Zn(2)-C6 fungal-type DNA-binding domain"/>
    <property type="match status" value="1"/>
</dbReference>
<dbReference type="Pfam" id="PF00172">
    <property type="entry name" value="Zn_clus"/>
    <property type="match status" value="1"/>
</dbReference>
<evidence type="ECO:0000256" key="6">
    <source>
        <dbReference type="SAM" id="MobiDB-lite"/>
    </source>
</evidence>
<dbReference type="PROSITE" id="PS00463">
    <property type="entry name" value="ZN2_CY6_FUNGAL_1"/>
    <property type="match status" value="1"/>
</dbReference>
<evidence type="ECO:0000256" key="4">
    <source>
        <dbReference type="ARBA" id="ARBA00023163"/>
    </source>
</evidence>
<dbReference type="SMART" id="SM00066">
    <property type="entry name" value="GAL4"/>
    <property type="match status" value="1"/>
</dbReference>
<feature type="region of interest" description="Disordered" evidence="6">
    <location>
        <begin position="67"/>
        <end position="101"/>
    </location>
</feature>
<gene>
    <name evidence="8" type="ORF">BU23DRAFT_260309</name>
</gene>
<dbReference type="Proteomes" id="UP000800036">
    <property type="component" value="Unassembled WGS sequence"/>
</dbReference>
<dbReference type="EMBL" id="ML976718">
    <property type="protein sequence ID" value="KAF1968656.1"/>
    <property type="molecule type" value="Genomic_DNA"/>
</dbReference>
<evidence type="ECO:0000313" key="8">
    <source>
        <dbReference type="EMBL" id="KAF1968656.1"/>
    </source>
</evidence>
<name>A0A6A5V0M0_9PLEO</name>
<dbReference type="OrthoDB" id="5069333at2759"/>
<keyword evidence="5" id="KW-0539">Nucleus</keyword>
<dbReference type="AlphaFoldDB" id="A0A6A5V0M0"/>
<comment type="subcellular location">
    <subcellularLocation>
        <location evidence="1">Nucleus</location>
    </subcellularLocation>
</comment>
<protein>
    <recommendedName>
        <fullName evidence="7">Zn(2)-C6 fungal-type domain-containing protein</fullName>
    </recommendedName>
</protein>
<keyword evidence="3" id="KW-0805">Transcription regulation</keyword>
<dbReference type="GO" id="GO:0008270">
    <property type="term" value="F:zinc ion binding"/>
    <property type="evidence" value="ECO:0007669"/>
    <property type="project" value="InterPro"/>
</dbReference>
<proteinExistence type="predicted"/>
<dbReference type="InterPro" id="IPR050815">
    <property type="entry name" value="TF_fung"/>
</dbReference>
<keyword evidence="9" id="KW-1185">Reference proteome</keyword>
<dbReference type="PANTHER" id="PTHR47338:SF5">
    <property type="entry name" value="ZN(II)2CYS6 TRANSCRIPTION FACTOR (EUROFUNG)"/>
    <property type="match status" value="1"/>
</dbReference>
<dbReference type="PRINTS" id="PR00755">
    <property type="entry name" value="AFLATOXINBRP"/>
</dbReference>
<dbReference type="PROSITE" id="PS50048">
    <property type="entry name" value="ZN2_CY6_FUNGAL_2"/>
    <property type="match status" value="1"/>
</dbReference>
<dbReference type="GO" id="GO:0000981">
    <property type="term" value="F:DNA-binding transcription factor activity, RNA polymerase II-specific"/>
    <property type="evidence" value="ECO:0007669"/>
    <property type="project" value="InterPro"/>
</dbReference>
<dbReference type="PANTHER" id="PTHR47338">
    <property type="entry name" value="ZN(II)2CYS6 TRANSCRIPTION FACTOR (EUROFUNG)-RELATED"/>
    <property type="match status" value="1"/>
</dbReference>
<sequence length="222" mass="24469">MVLTKMVAKLGEHKHVACARCRDRKVKCDGNKPGCKRCARNGTPCQYLARGRKQQTRMEWVQHLRTFSSQPARTDMKGSVGYPSSQPPVPRTPDARLQPLDSTLSPSNLNFYARSPSPFLLEHTPIETEAMPNVLPETPSNSFSSAVSAESWSASPAWTPSTEPQRFAFEPSASFFDTNFTSELLTTGGKGYFPVWPAVTRPHTPVSLASDSTGSWDGFAEM</sequence>
<dbReference type="InterPro" id="IPR001138">
    <property type="entry name" value="Zn2Cys6_DnaBD"/>
</dbReference>
<accession>A0A6A5V0M0</accession>
<dbReference type="SUPFAM" id="SSF57701">
    <property type="entry name" value="Zn2/Cys6 DNA-binding domain"/>
    <property type="match status" value="1"/>
</dbReference>
<evidence type="ECO:0000256" key="2">
    <source>
        <dbReference type="ARBA" id="ARBA00022723"/>
    </source>
</evidence>